<dbReference type="AlphaFoldDB" id="A0A7K1ULV6"/>
<gene>
    <name evidence="1" type="ORF">GNZ21_14055</name>
</gene>
<accession>A0A7K1ULV6</accession>
<evidence type="ECO:0000313" key="1">
    <source>
        <dbReference type="EMBL" id="MVT27459.1"/>
    </source>
</evidence>
<dbReference type="InterPro" id="IPR013815">
    <property type="entry name" value="ATP_grasp_subdomain_1"/>
</dbReference>
<keyword evidence="2" id="KW-1185">Reference proteome</keyword>
<reference evidence="1 2" key="1">
    <citation type="submission" date="2019-12" db="EMBL/GenBank/DDBJ databases">
        <title>Nesterenkonia muleiensis sp. nov., a novel actinobacterium isolated from sap of Populus euphratica.</title>
        <authorList>
            <person name="Wang R."/>
        </authorList>
    </citation>
    <scope>NUCLEOTIDE SEQUENCE [LARGE SCALE GENOMIC DNA]</scope>
    <source>
        <strain evidence="1 2">F10</strain>
    </source>
</reference>
<protein>
    <submittedName>
        <fullName evidence="1">Uncharacterized protein</fullName>
    </submittedName>
</protein>
<dbReference type="EMBL" id="WRPM01000099">
    <property type="protein sequence ID" value="MVT27459.1"/>
    <property type="molecule type" value="Genomic_DNA"/>
</dbReference>
<dbReference type="GO" id="GO:0005524">
    <property type="term" value="F:ATP binding"/>
    <property type="evidence" value="ECO:0007669"/>
    <property type="project" value="InterPro"/>
</dbReference>
<dbReference type="OrthoDB" id="4929862at2"/>
<name>A0A7K1ULV6_9MICC</name>
<evidence type="ECO:0000313" key="2">
    <source>
        <dbReference type="Proteomes" id="UP000460157"/>
    </source>
</evidence>
<sequence>MSKPSAPLHSPDSLTAAEYDSWCLRAELLARQMSIANYPGDVVFTIEPAATRLAFTQIGSYGVTYAGMGLDKTSPKTWKLLKHAGLPVPHYKVFSRDKGHEAQGFAQKHGYPVVVAGVSGASRRTAADKDELTEALHTLRSKSRGQLLVNASVNGPALRLLVHQDQVVAISQSRSRAYRLDEVSESLKNFAVAAVRAIPGIDTAGVTIVAPSPEEPRAEKNAVLERVMHHPHLRDYVGRSDEAALALAGELILAEARRIGAALPEPAPRGNYEIRLCSVPSPASFAAKLSELIGAFGSVHVHSGPEQKEKGLYVQLEAASADAALIITQALGGLPGGGSAHAVTVRLMD</sequence>
<comment type="caution">
    <text evidence="1">The sequence shown here is derived from an EMBL/GenBank/DDBJ whole genome shotgun (WGS) entry which is preliminary data.</text>
</comment>
<dbReference type="RefSeq" id="WP_157325441.1">
    <property type="nucleotide sequence ID" value="NZ_BMFX01000012.1"/>
</dbReference>
<dbReference type="SUPFAM" id="SSF56059">
    <property type="entry name" value="Glutathione synthetase ATP-binding domain-like"/>
    <property type="match status" value="1"/>
</dbReference>
<dbReference type="Gene3D" id="3.30.1490.20">
    <property type="entry name" value="ATP-grasp fold, A domain"/>
    <property type="match status" value="1"/>
</dbReference>
<proteinExistence type="predicted"/>
<organism evidence="1 2">
    <name type="scientific">Nesterenkonia alkaliphila</name>
    <dbReference type="NCBI Taxonomy" id="1463631"/>
    <lineage>
        <taxon>Bacteria</taxon>
        <taxon>Bacillati</taxon>
        <taxon>Actinomycetota</taxon>
        <taxon>Actinomycetes</taxon>
        <taxon>Micrococcales</taxon>
        <taxon>Micrococcaceae</taxon>
        <taxon>Nesterenkonia</taxon>
    </lineage>
</organism>
<dbReference type="Proteomes" id="UP000460157">
    <property type="component" value="Unassembled WGS sequence"/>
</dbReference>